<keyword evidence="3" id="KW-1185">Reference proteome</keyword>
<organism evidence="2 3">
    <name type="scientific">Candidatus Mycosynbacter amalyticus</name>
    <dbReference type="NCBI Taxonomy" id="2665156"/>
    <lineage>
        <taxon>Bacteria</taxon>
        <taxon>Candidatus Saccharimonadota</taxon>
        <taxon>Candidatus Saccharimonadota incertae sedis</taxon>
        <taxon>Candidatus Mycosynbacter</taxon>
    </lineage>
</organism>
<dbReference type="SUPFAM" id="SSF55729">
    <property type="entry name" value="Acyl-CoA N-acyltransferases (Nat)"/>
    <property type="match status" value="1"/>
</dbReference>
<dbReference type="AlphaFoldDB" id="A0A857MKT9"/>
<dbReference type="Proteomes" id="UP001059824">
    <property type="component" value="Chromosome"/>
</dbReference>
<evidence type="ECO:0000259" key="1">
    <source>
        <dbReference type="PROSITE" id="PS51186"/>
    </source>
</evidence>
<dbReference type="PROSITE" id="PS51186">
    <property type="entry name" value="GNAT"/>
    <property type="match status" value="1"/>
</dbReference>
<dbReference type="KEGG" id="mama:GII36_04990"/>
<proteinExistence type="predicted"/>
<dbReference type="EMBL" id="CP045921">
    <property type="protein sequence ID" value="QHN43176.1"/>
    <property type="molecule type" value="Genomic_DNA"/>
</dbReference>
<dbReference type="Gene3D" id="3.40.630.30">
    <property type="match status" value="1"/>
</dbReference>
<dbReference type="GO" id="GO:0016747">
    <property type="term" value="F:acyltransferase activity, transferring groups other than amino-acyl groups"/>
    <property type="evidence" value="ECO:0007669"/>
    <property type="project" value="InterPro"/>
</dbReference>
<gene>
    <name evidence="2" type="ORF">GII36_04990</name>
</gene>
<protein>
    <submittedName>
        <fullName evidence="2">GNAT family N-acetyltransferase</fullName>
    </submittedName>
</protein>
<evidence type="ECO:0000313" key="3">
    <source>
        <dbReference type="Proteomes" id="UP001059824"/>
    </source>
</evidence>
<sequence>MDMASRFRTLAHTDLEELVQNFPQPQPDAHAKRLAHQDAGDYSYFCTEQDGIIAAIQLVRWIGPRKQEDRILSQLPEIGSLYVRPEYRGKGLGGALIAHSEDTVYKQGYTGVGAIIKDSNAISTHMHLRRGYRPIGVATRTDQDPDEPRTYYIKQFPQTDF</sequence>
<dbReference type="RefSeq" id="WP_260763097.1">
    <property type="nucleotide sequence ID" value="NZ_CP045921.1"/>
</dbReference>
<feature type="domain" description="N-acetyltransferase" evidence="1">
    <location>
        <begin position="5"/>
        <end position="157"/>
    </location>
</feature>
<name>A0A857MKT9_9BACT</name>
<evidence type="ECO:0000313" key="2">
    <source>
        <dbReference type="EMBL" id="QHN43176.1"/>
    </source>
</evidence>
<reference evidence="2" key="1">
    <citation type="journal article" date="2021" name="Nat. Microbiol.">
        <title>Cocultivation of an ultrasmall environmental parasitic bacterium with lytic ability against bacteria associated with wastewater foams.</title>
        <authorList>
            <person name="Batinovic S."/>
            <person name="Rose J.J.A."/>
            <person name="Ratcliffe J."/>
            <person name="Seviour R.J."/>
            <person name="Petrovski S."/>
        </authorList>
    </citation>
    <scope>NUCLEOTIDE SEQUENCE</scope>
    <source>
        <strain evidence="2">JR1</strain>
    </source>
</reference>
<dbReference type="CDD" id="cd04301">
    <property type="entry name" value="NAT_SF"/>
    <property type="match status" value="1"/>
</dbReference>
<dbReference type="InterPro" id="IPR000182">
    <property type="entry name" value="GNAT_dom"/>
</dbReference>
<dbReference type="InterPro" id="IPR016181">
    <property type="entry name" value="Acyl_CoA_acyltransferase"/>
</dbReference>
<accession>A0A857MKT9</accession>
<dbReference type="Pfam" id="PF00583">
    <property type="entry name" value="Acetyltransf_1"/>
    <property type="match status" value="1"/>
</dbReference>